<dbReference type="EMBL" id="CYKH01000755">
    <property type="protein sequence ID" value="CUG33355.1"/>
    <property type="molecule type" value="Genomic_DNA"/>
</dbReference>
<reference evidence="2" key="1">
    <citation type="submission" date="2015-09" db="EMBL/GenBank/DDBJ databases">
        <authorList>
            <consortium name="Pathogen Informatics"/>
        </authorList>
    </citation>
    <scope>NUCLEOTIDE SEQUENCE [LARGE SCALE GENOMIC DNA]</scope>
    <source>
        <strain evidence="2">Lake Konstanz</strain>
    </source>
</reference>
<dbReference type="Proteomes" id="UP000051952">
    <property type="component" value="Unassembled WGS sequence"/>
</dbReference>
<evidence type="ECO:0000313" key="1">
    <source>
        <dbReference type="EMBL" id="CUG33355.1"/>
    </source>
</evidence>
<dbReference type="OrthoDB" id="262539at2759"/>
<name>A0A0S4J0A7_BODSA</name>
<dbReference type="VEuPathDB" id="TriTrypDB:BSAL_77835"/>
<proteinExistence type="predicted"/>
<evidence type="ECO:0000313" key="2">
    <source>
        <dbReference type="Proteomes" id="UP000051952"/>
    </source>
</evidence>
<gene>
    <name evidence="1" type="ORF">BSAL_77835</name>
</gene>
<protein>
    <submittedName>
        <fullName evidence="1">GPI-anchored surface protein, putative</fullName>
    </submittedName>
</protein>
<keyword evidence="2" id="KW-1185">Reference proteome</keyword>
<organism evidence="1 2">
    <name type="scientific">Bodo saltans</name>
    <name type="common">Flagellated protozoan</name>
    <dbReference type="NCBI Taxonomy" id="75058"/>
    <lineage>
        <taxon>Eukaryota</taxon>
        <taxon>Discoba</taxon>
        <taxon>Euglenozoa</taxon>
        <taxon>Kinetoplastea</taxon>
        <taxon>Metakinetoplastina</taxon>
        <taxon>Eubodonida</taxon>
        <taxon>Bodonidae</taxon>
        <taxon>Bodo</taxon>
    </lineage>
</organism>
<sequence length="285" mass="30476">MLRQPISRLLRPSSLSLPHQDIIARLGALVTLDQPTSQISPQMMTQGDWSVTPKARRAALRDKRPCGAFVASAVCGSTVEAERCATLGVAHHLDVAVGVNFELHRATQWSSRSCGCVAGSVPLQGLLKGCAEQNAIGSFGAGGRSYHTIRHVFLYSHSIPPHGKMIDDGTQACTSTSGHTDAHMIRTPCAECWRHMCGIAAMVHRCTSGSEELQLHVVTVDSAPSASSAPSICVMDQEERTTPSNRNFCWDPSLWNLSQERGDIAPAVSFVLADPPSASPLLSGV</sequence>
<accession>A0A0S4J0A7</accession>
<dbReference type="AlphaFoldDB" id="A0A0S4J0A7"/>